<dbReference type="EMBL" id="FAXN01000022">
    <property type="protein sequence ID" value="CUV65257.1"/>
    <property type="molecule type" value="Genomic_DNA"/>
</dbReference>
<dbReference type="Pfam" id="PF02113">
    <property type="entry name" value="Peptidase_S13"/>
    <property type="match status" value="1"/>
</dbReference>
<dbReference type="NCBIfam" id="TIGR00666">
    <property type="entry name" value="PBP4"/>
    <property type="match status" value="1"/>
</dbReference>
<dbReference type="InterPro" id="IPR036680">
    <property type="entry name" value="SPOR-like_sf"/>
</dbReference>
<dbReference type="Pfam" id="PF05036">
    <property type="entry name" value="SPOR"/>
    <property type="match status" value="1"/>
</dbReference>
<protein>
    <submittedName>
        <fullName evidence="4">D-alanyl-D-alanine carboxypeptidase/D-alanyl-D-alanine-endopeptidase</fullName>
        <ecNumber evidence="4">3.4.16.4</ecNumber>
    </submittedName>
</protein>
<dbReference type="PANTHER" id="PTHR30023:SF0">
    <property type="entry name" value="PENICILLIN-SENSITIVE CARBOXYPEPTIDASE A"/>
    <property type="match status" value="1"/>
</dbReference>
<dbReference type="Gene3D" id="3.40.710.10">
    <property type="entry name" value="DD-peptidase/beta-lactamase superfamily"/>
    <property type="match status" value="1"/>
</dbReference>
<dbReference type="EC" id="3.4.16.4" evidence="4"/>
<dbReference type="InterPro" id="IPR007730">
    <property type="entry name" value="SPOR-like_dom"/>
</dbReference>
<dbReference type="PANTHER" id="PTHR30023">
    <property type="entry name" value="D-ALANYL-D-ALANINE CARBOXYPEPTIDASE"/>
    <property type="match status" value="1"/>
</dbReference>
<dbReference type="SUPFAM" id="SSF56601">
    <property type="entry name" value="beta-lactamase/transpeptidase-like"/>
    <property type="match status" value="1"/>
</dbReference>
<accession>A0A0S4XMB4</accession>
<evidence type="ECO:0000259" key="3">
    <source>
        <dbReference type="Pfam" id="PF05036"/>
    </source>
</evidence>
<dbReference type="InterPro" id="IPR012338">
    <property type="entry name" value="Beta-lactam/transpept-like"/>
</dbReference>
<gene>
    <name evidence="4" type="primary">dacB</name>
    <name evidence="4" type="ORF">BN3087_230010</name>
</gene>
<dbReference type="GO" id="GO:0006508">
    <property type="term" value="P:proteolysis"/>
    <property type="evidence" value="ECO:0007669"/>
    <property type="project" value="InterPro"/>
</dbReference>
<dbReference type="GO" id="GO:0009002">
    <property type="term" value="F:serine-type D-Ala-D-Ala carboxypeptidase activity"/>
    <property type="evidence" value="ECO:0007669"/>
    <property type="project" value="UniProtKB-EC"/>
</dbReference>
<dbReference type="GO" id="GO:0000270">
    <property type="term" value="P:peptidoglycan metabolic process"/>
    <property type="evidence" value="ECO:0007669"/>
    <property type="project" value="TreeGrafter"/>
</dbReference>
<organism evidence="4">
    <name type="scientific">Sulfurovum sp. enrichment culture clone C5</name>
    <dbReference type="NCBI Taxonomy" id="497650"/>
    <lineage>
        <taxon>Bacteria</taxon>
        <taxon>Pseudomonadati</taxon>
        <taxon>Campylobacterota</taxon>
        <taxon>Epsilonproteobacteria</taxon>
        <taxon>Campylobacterales</taxon>
        <taxon>Sulfurovaceae</taxon>
        <taxon>Sulfurovum</taxon>
        <taxon>environmental samples</taxon>
    </lineage>
</organism>
<dbReference type="GO" id="GO:0042834">
    <property type="term" value="F:peptidoglycan binding"/>
    <property type="evidence" value="ECO:0007669"/>
    <property type="project" value="InterPro"/>
</dbReference>
<sequence>MILRILAILTILLSFSFGDLVSQIEEKIATSGIAKDNISISIKETGAGGKKIISLHEYTLRTPASVLKVPTTLSALLEFGENFRWKTEFYSDGTISNGILNGNLFIKGGGDPALETKDVQNIVAKLKLIGIGSIRGNIIIDRYYFEPSEKRSAYFDENPYSPYNALPDAMMFNQNTTTLSINGDCVDCEVDDKSFDIENRINTNSNRCDWPQVRIVDNIKPKVIISGNISQKCSTKKITKIVSKSYLSFYHSFRENLTKNGIDFNGRLVVGRVSSDSRKIFTHYSKPLLEIVGETNKESNNLFARQIFLTLGAEVVGSPSNLEKSRIAVHQILQKNGISGVDMLKIENGSGLSRTAKASSIVFEEMLELAYAKFGYKWLNTLSIAGVDGTIKTRFPSALRNKVWMKTGTVKNAKNIVGYVKSNNGKLYTVVIFVNDSRASTTGLRLENDIIKLLASGGVYSDDYSGYQAQSVITKSVSNGNYFIQVGSFASNSSSLLEKKLRHLEYDYKIIPSGNVKKVLVGPYATKESANKSLYDLRDQINPEAFITTK</sequence>
<keyword evidence="2 4" id="KW-0378">Hydrolase</keyword>
<feature type="domain" description="SPOR" evidence="3">
    <location>
        <begin position="479"/>
        <end position="547"/>
    </location>
</feature>
<reference evidence="4" key="1">
    <citation type="submission" date="2015-11" db="EMBL/GenBank/DDBJ databases">
        <authorList>
            <person name="Zhang Y."/>
            <person name="Guo Z."/>
        </authorList>
    </citation>
    <scope>NUCLEOTIDE SEQUENCE</scope>
    <source>
        <strain evidence="4">BN30871</strain>
    </source>
</reference>
<dbReference type="Gene3D" id="3.30.70.1070">
    <property type="entry name" value="Sporulation related repeat"/>
    <property type="match status" value="1"/>
</dbReference>
<evidence type="ECO:0000256" key="2">
    <source>
        <dbReference type="ARBA" id="ARBA00022801"/>
    </source>
</evidence>
<dbReference type="SUPFAM" id="SSF110997">
    <property type="entry name" value="Sporulation related repeat"/>
    <property type="match status" value="1"/>
</dbReference>
<dbReference type="PRINTS" id="PR00922">
    <property type="entry name" value="DADACBPTASE3"/>
</dbReference>
<proteinExistence type="inferred from homology"/>
<comment type="similarity">
    <text evidence="1">Belongs to the peptidase S13 family.</text>
</comment>
<dbReference type="InterPro" id="IPR000667">
    <property type="entry name" value="Peptidase_S13"/>
</dbReference>
<dbReference type="AlphaFoldDB" id="A0A0S4XMB4"/>
<evidence type="ECO:0000256" key="1">
    <source>
        <dbReference type="ARBA" id="ARBA00006096"/>
    </source>
</evidence>
<name>A0A0S4XMB4_9BACT</name>
<keyword evidence="4" id="KW-0121">Carboxypeptidase</keyword>
<dbReference type="Gene3D" id="3.50.80.20">
    <property type="entry name" value="D-Ala-D-Ala carboxypeptidase C, peptidase S13"/>
    <property type="match status" value="1"/>
</dbReference>
<evidence type="ECO:0000313" key="4">
    <source>
        <dbReference type="EMBL" id="CUV65257.1"/>
    </source>
</evidence>
<keyword evidence="4" id="KW-0645">Protease</keyword>